<proteinExistence type="predicted"/>
<accession>A0A0D2N1P6</accession>
<name>A0A0D2N1P6_9CHLO</name>
<organism evidence="2 3">
    <name type="scientific">Monoraphidium neglectum</name>
    <dbReference type="NCBI Taxonomy" id="145388"/>
    <lineage>
        <taxon>Eukaryota</taxon>
        <taxon>Viridiplantae</taxon>
        <taxon>Chlorophyta</taxon>
        <taxon>core chlorophytes</taxon>
        <taxon>Chlorophyceae</taxon>
        <taxon>CS clade</taxon>
        <taxon>Sphaeropleales</taxon>
        <taxon>Selenastraceae</taxon>
        <taxon>Monoraphidium</taxon>
    </lineage>
</organism>
<evidence type="ECO:0000313" key="3">
    <source>
        <dbReference type="Proteomes" id="UP000054498"/>
    </source>
</evidence>
<keyword evidence="3" id="KW-1185">Reference proteome</keyword>
<sequence length="143" mass="15601">MCAALASAGGQLHRTELLGMKSGASMVQNGVIANAAVPGGSSGGHLQDSQQQHEQQQEQQQQEQQPPPPRGTAPCPGATWCRRAARAVRQRLQDGQQLFREYQYVVALDDTIRHTQADALRSDSSSRNRYANVLPYDYNRAAA</sequence>
<dbReference type="GeneID" id="25740695"/>
<dbReference type="AlphaFoldDB" id="A0A0D2N1P6"/>
<gene>
    <name evidence="2" type="ORF">MNEG_7819</name>
</gene>
<feature type="compositionally biased region" description="Low complexity" evidence="1">
    <location>
        <begin position="50"/>
        <end position="64"/>
    </location>
</feature>
<reference evidence="2 3" key="1">
    <citation type="journal article" date="2013" name="BMC Genomics">
        <title>Reconstruction of the lipid metabolism for the microalga Monoraphidium neglectum from its genome sequence reveals characteristics suitable for biofuel production.</title>
        <authorList>
            <person name="Bogen C."/>
            <person name="Al-Dilaimi A."/>
            <person name="Albersmeier A."/>
            <person name="Wichmann J."/>
            <person name="Grundmann M."/>
            <person name="Rupp O."/>
            <person name="Lauersen K.J."/>
            <person name="Blifernez-Klassen O."/>
            <person name="Kalinowski J."/>
            <person name="Goesmann A."/>
            <person name="Mussgnug J.H."/>
            <person name="Kruse O."/>
        </authorList>
    </citation>
    <scope>NUCLEOTIDE SEQUENCE [LARGE SCALE GENOMIC DNA]</scope>
    <source>
        <strain evidence="2 3">SAG 48.87</strain>
    </source>
</reference>
<evidence type="ECO:0000256" key="1">
    <source>
        <dbReference type="SAM" id="MobiDB-lite"/>
    </source>
</evidence>
<dbReference type="RefSeq" id="XP_013899165.1">
    <property type="nucleotide sequence ID" value="XM_014043711.1"/>
</dbReference>
<dbReference type="KEGG" id="mng:MNEG_7819"/>
<dbReference type="EMBL" id="KK101640">
    <property type="protein sequence ID" value="KIZ00146.1"/>
    <property type="molecule type" value="Genomic_DNA"/>
</dbReference>
<evidence type="ECO:0000313" key="2">
    <source>
        <dbReference type="EMBL" id="KIZ00146.1"/>
    </source>
</evidence>
<feature type="region of interest" description="Disordered" evidence="1">
    <location>
        <begin position="34"/>
        <end position="78"/>
    </location>
</feature>
<dbReference type="Proteomes" id="UP000054498">
    <property type="component" value="Unassembled WGS sequence"/>
</dbReference>
<protein>
    <submittedName>
        <fullName evidence="2">Uncharacterized protein</fullName>
    </submittedName>
</protein>
<dbReference type="OrthoDB" id="10253954at2759"/>
<dbReference type="STRING" id="145388.A0A0D2N1P6"/>